<evidence type="ECO:0000313" key="1">
    <source>
        <dbReference type="EMBL" id="ACR72346.1"/>
    </source>
</evidence>
<sequence>MLISKRADGNLVLDFLRASRHFNVQSAALSHSFWTSSRLPAASTSNPPLFLTPFGLPPCFPLLQRPIRRFCKSLLDFLRASRRFNVQSAASANPFWTSSVLPAASTSNLPLLQIPFGLSPAFLPLQRPIRRSFSLLLDFLLPSRHFNIQSATSTHVFVVYEYFINYYLTLMSEYFIFLL</sequence>
<dbReference type="STRING" id="515620.EUBELI_01351"/>
<name>C4Z1I5_LACE2</name>
<dbReference type="Proteomes" id="UP000001476">
    <property type="component" value="Chromosome"/>
</dbReference>
<evidence type="ECO:0000313" key="2">
    <source>
        <dbReference type="Proteomes" id="UP000001476"/>
    </source>
</evidence>
<dbReference type="HOGENOM" id="CLU_1501338_0_0_9"/>
<gene>
    <name evidence="1" type="ordered locus">EUBELI_01351</name>
</gene>
<organism evidence="1 2">
    <name type="scientific">Lachnospira eligens (strain ATCC 27750 / DSM 3376 / VPI C15-48 / C15-B4)</name>
    <name type="common">Eubacterium eligens</name>
    <dbReference type="NCBI Taxonomy" id="515620"/>
    <lineage>
        <taxon>Bacteria</taxon>
        <taxon>Bacillati</taxon>
        <taxon>Bacillota</taxon>
        <taxon>Clostridia</taxon>
        <taxon>Lachnospirales</taxon>
        <taxon>Lachnospiraceae</taxon>
        <taxon>Lachnospira</taxon>
    </lineage>
</organism>
<dbReference type="KEGG" id="eel:EUBELI_01351"/>
<accession>C4Z1I5</accession>
<reference evidence="1 2" key="1">
    <citation type="journal article" date="2009" name="Proc. Natl. Acad. Sci. U.S.A.">
        <title>Characterizing a model human gut microbiota composed of members of its two dominant bacterial phyla.</title>
        <authorList>
            <person name="Mahowald M.A."/>
            <person name="Rey F.E."/>
            <person name="Seedorf H."/>
            <person name="Turnbaugh P.J."/>
            <person name="Fulton R.S."/>
            <person name="Wollam A."/>
            <person name="Shah N."/>
            <person name="Wang C."/>
            <person name="Magrini V."/>
            <person name="Wilson R.K."/>
            <person name="Cantarel B.L."/>
            <person name="Coutinho P.M."/>
            <person name="Henrissat B."/>
            <person name="Crock L.W."/>
            <person name="Russell A."/>
            <person name="Verberkmoes N.C."/>
            <person name="Hettich R.L."/>
            <person name="Gordon J.I."/>
        </authorList>
    </citation>
    <scope>NUCLEOTIDE SEQUENCE [LARGE SCALE GENOMIC DNA]</scope>
    <source>
        <strain evidence="2">ATCC 27750 / DSM 3376 / VPI C15-48 / C15-B4</strain>
    </source>
</reference>
<keyword evidence="2" id="KW-1185">Reference proteome</keyword>
<protein>
    <submittedName>
        <fullName evidence="1">Uncharacterized protein</fullName>
    </submittedName>
</protein>
<dbReference type="EMBL" id="CP001104">
    <property type="protein sequence ID" value="ACR72346.1"/>
    <property type="molecule type" value="Genomic_DNA"/>
</dbReference>
<proteinExistence type="predicted"/>
<dbReference type="AlphaFoldDB" id="C4Z1I5"/>